<dbReference type="SUPFAM" id="SSF50494">
    <property type="entry name" value="Trypsin-like serine proteases"/>
    <property type="match status" value="2"/>
</dbReference>
<dbReference type="InterPro" id="IPR001254">
    <property type="entry name" value="Trypsin_dom"/>
</dbReference>
<evidence type="ECO:0000256" key="3">
    <source>
        <dbReference type="SAM" id="MobiDB-lite"/>
    </source>
</evidence>
<dbReference type="PROSITE" id="PS00135">
    <property type="entry name" value="TRYPSIN_SER"/>
    <property type="match status" value="1"/>
</dbReference>
<sequence length="712" mass="77107">MTGEPARLLEHVMDLEMEGGDYDELSSRVLDARSGRSDSRIVSGTEAEPHEFPWQVGMMIRDANGSMFFCGGSLLSQTWVLTAAHCAEPGDHFTIILGAHRIREHEPSQQRFTVRKSDGVVVHPDWDSKETVNDIALIPLPRKAELNGYVQLTRIPSKARADAPLWNKNATMTGWGKPSDSAGSISDVLRKVVTRIVSNYYCNFRYMFIMIKDTNICASGFSGKSTCNGDSGGPLTVPDDDGKPTQVGITSFGIGLGCEKYWPPAFTRVTSYLDWIADVTKGGFHDTSELGPLQSGDAARNTEALRKEIQRPSVTSMAAAWRHPCLPGNSRAPTPASPSCPPPSLTAAVANSLVRAANMSSTRLGAVVLLHVLAVPVMAVPAVPAELRPYHWSYARIIRAVEGPSDSGDSPSSTQYQLLANLPTVKEAPSEEPNLLPQPEQCDDCTAGTTPQPLDSGRVNTLMRFDGSGSRPLPGQFPWHVSLLYRDTPLYSCSGSLLSSEWVLTAANCVYGFDYMMVRLGSYRPRAEKEKFREVLNSTHFVVHPGYRKGTPRHDIAVVKLPVPVRQLNSFVLPVRLPSLNHFLTTYAGRKAILSSWGANFPGRPGTFSSSTSLVYVAETILPNEQCAKSFGNLTTSATLCTTTTHFTNGSLGDSGAPLVLQEGGLFIQVGILSFASSSGFSAGHPAGYTRVTSYLWWIQNATGIAPGPDVV</sequence>
<dbReference type="FunFam" id="2.40.10.10:FF:000005">
    <property type="entry name" value="Serine protease 37"/>
    <property type="match status" value="1"/>
</dbReference>
<keyword evidence="5" id="KW-1185">Reference proteome</keyword>
<dbReference type="InterPro" id="IPR009003">
    <property type="entry name" value="Peptidase_S1_PA"/>
</dbReference>
<evidence type="ECO:0000313" key="6">
    <source>
        <dbReference type="RefSeq" id="XP_034234356.1"/>
    </source>
</evidence>
<evidence type="ECO:0000259" key="4">
    <source>
        <dbReference type="PROSITE" id="PS50240"/>
    </source>
</evidence>
<reference evidence="6" key="1">
    <citation type="submission" date="2025-08" db="UniProtKB">
        <authorList>
            <consortium name="RefSeq"/>
        </authorList>
    </citation>
    <scope>IDENTIFICATION</scope>
    <source>
        <tissue evidence="6">Total insect</tissue>
    </source>
</reference>
<dbReference type="InterPro" id="IPR001314">
    <property type="entry name" value="Peptidase_S1A"/>
</dbReference>
<dbReference type="GeneID" id="117641282"/>
<organism evidence="6">
    <name type="scientific">Thrips palmi</name>
    <name type="common">Melon thrips</name>
    <dbReference type="NCBI Taxonomy" id="161013"/>
    <lineage>
        <taxon>Eukaryota</taxon>
        <taxon>Metazoa</taxon>
        <taxon>Ecdysozoa</taxon>
        <taxon>Arthropoda</taxon>
        <taxon>Hexapoda</taxon>
        <taxon>Insecta</taxon>
        <taxon>Pterygota</taxon>
        <taxon>Neoptera</taxon>
        <taxon>Paraneoptera</taxon>
        <taxon>Thysanoptera</taxon>
        <taxon>Terebrantia</taxon>
        <taxon>Thripoidea</taxon>
        <taxon>Thripidae</taxon>
        <taxon>Thrips</taxon>
    </lineage>
</organism>
<evidence type="ECO:0000256" key="1">
    <source>
        <dbReference type="ARBA" id="ARBA00023157"/>
    </source>
</evidence>
<dbReference type="AlphaFoldDB" id="A0A6P8YDA7"/>
<dbReference type="GO" id="GO:0006508">
    <property type="term" value="P:proteolysis"/>
    <property type="evidence" value="ECO:0007669"/>
    <property type="project" value="UniProtKB-KW"/>
</dbReference>
<protein>
    <submittedName>
        <fullName evidence="6">Uncharacterized protein LOC117641282</fullName>
    </submittedName>
</protein>
<keyword evidence="2" id="KW-0645">Protease</keyword>
<dbReference type="KEGG" id="tpal:117641282"/>
<keyword evidence="1" id="KW-1015">Disulfide bond</keyword>
<dbReference type="InterPro" id="IPR033116">
    <property type="entry name" value="TRYPSIN_SER"/>
</dbReference>
<feature type="region of interest" description="Disordered" evidence="3">
    <location>
        <begin position="427"/>
        <end position="456"/>
    </location>
</feature>
<gene>
    <name evidence="6" type="primary">LOC117641282</name>
</gene>
<accession>A0A6P8YDA7</accession>
<dbReference type="PANTHER" id="PTHR24260">
    <property type="match status" value="1"/>
</dbReference>
<dbReference type="PROSITE" id="PS50240">
    <property type="entry name" value="TRYPSIN_DOM"/>
    <property type="match status" value="2"/>
</dbReference>
<feature type="domain" description="Peptidase S1" evidence="4">
    <location>
        <begin position="464"/>
        <end position="704"/>
    </location>
</feature>
<dbReference type="OrthoDB" id="5565075at2759"/>
<proteinExistence type="predicted"/>
<dbReference type="InterPro" id="IPR051333">
    <property type="entry name" value="CLIP_Serine_Protease"/>
</dbReference>
<dbReference type="CDD" id="cd00190">
    <property type="entry name" value="Tryp_SPc"/>
    <property type="match status" value="2"/>
</dbReference>
<feature type="domain" description="Peptidase S1" evidence="4">
    <location>
        <begin position="41"/>
        <end position="281"/>
    </location>
</feature>
<dbReference type="PANTHER" id="PTHR24260:SF136">
    <property type="entry name" value="GH08193P-RELATED"/>
    <property type="match status" value="1"/>
</dbReference>
<dbReference type="InterPro" id="IPR043504">
    <property type="entry name" value="Peptidase_S1_PA_chymotrypsin"/>
</dbReference>
<name>A0A6P8YDA7_THRPL</name>
<dbReference type="PRINTS" id="PR00722">
    <property type="entry name" value="CHYMOTRYPSIN"/>
</dbReference>
<dbReference type="InParanoid" id="A0A6P8YDA7"/>
<dbReference type="InterPro" id="IPR018114">
    <property type="entry name" value="TRYPSIN_HIS"/>
</dbReference>
<dbReference type="Proteomes" id="UP000515158">
    <property type="component" value="Unplaced"/>
</dbReference>
<dbReference type="Gene3D" id="2.40.10.10">
    <property type="entry name" value="Trypsin-like serine proteases"/>
    <property type="match status" value="3"/>
</dbReference>
<evidence type="ECO:0000313" key="5">
    <source>
        <dbReference type="Proteomes" id="UP000515158"/>
    </source>
</evidence>
<keyword evidence="2" id="KW-0720">Serine protease</keyword>
<dbReference type="GO" id="GO:0004252">
    <property type="term" value="F:serine-type endopeptidase activity"/>
    <property type="evidence" value="ECO:0007669"/>
    <property type="project" value="InterPro"/>
</dbReference>
<dbReference type="SMART" id="SM00020">
    <property type="entry name" value="Tryp_SPc"/>
    <property type="match status" value="2"/>
</dbReference>
<dbReference type="RefSeq" id="XP_034234356.1">
    <property type="nucleotide sequence ID" value="XM_034378465.1"/>
</dbReference>
<keyword evidence="2" id="KW-0378">Hydrolase</keyword>
<dbReference type="PROSITE" id="PS00134">
    <property type="entry name" value="TRYPSIN_HIS"/>
    <property type="match status" value="1"/>
</dbReference>
<dbReference type="Pfam" id="PF00089">
    <property type="entry name" value="Trypsin"/>
    <property type="match status" value="2"/>
</dbReference>
<evidence type="ECO:0000256" key="2">
    <source>
        <dbReference type="RuleBase" id="RU363034"/>
    </source>
</evidence>